<evidence type="ECO:0000313" key="2">
    <source>
        <dbReference type="EMBL" id="MBB5490760.1"/>
    </source>
</evidence>
<keyword evidence="3" id="KW-1185">Reference proteome</keyword>
<organism evidence="2 3">
    <name type="scientific">Nocardiopsis metallicus</name>
    <dbReference type="NCBI Taxonomy" id="179819"/>
    <lineage>
        <taxon>Bacteria</taxon>
        <taxon>Bacillati</taxon>
        <taxon>Actinomycetota</taxon>
        <taxon>Actinomycetes</taxon>
        <taxon>Streptosporangiales</taxon>
        <taxon>Nocardiopsidaceae</taxon>
        <taxon>Nocardiopsis</taxon>
    </lineage>
</organism>
<reference evidence="2 3" key="1">
    <citation type="submission" date="2020-08" db="EMBL/GenBank/DDBJ databases">
        <title>Sequencing the genomes of 1000 actinobacteria strains.</title>
        <authorList>
            <person name="Klenk H.-P."/>
        </authorList>
    </citation>
    <scope>NUCLEOTIDE SEQUENCE [LARGE SCALE GENOMIC DNA]</scope>
    <source>
        <strain evidence="2 3">DSM 44598</strain>
    </source>
</reference>
<dbReference type="EMBL" id="JACHDO010000001">
    <property type="protein sequence ID" value="MBB5490760.1"/>
    <property type="molecule type" value="Genomic_DNA"/>
</dbReference>
<sequence>MTEHSSPVAATGTTPDVEHLAATLRRRRAELADAKAARIGDGEIVHELTTRLWVGVEIPAVVCAAAPDPMRLRPSAGPVTCLRCRSRRSGSGREQVPGQEELWS</sequence>
<evidence type="ECO:0000313" key="3">
    <source>
        <dbReference type="Proteomes" id="UP000579647"/>
    </source>
</evidence>
<protein>
    <submittedName>
        <fullName evidence="2">Uncharacterized protein</fullName>
    </submittedName>
</protein>
<dbReference type="RefSeq" id="WP_184364377.1">
    <property type="nucleotide sequence ID" value="NZ_JACHDO010000001.1"/>
</dbReference>
<gene>
    <name evidence="2" type="ORF">HNR07_001897</name>
</gene>
<comment type="caution">
    <text evidence="2">The sequence shown here is derived from an EMBL/GenBank/DDBJ whole genome shotgun (WGS) entry which is preliminary data.</text>
</comment>
<dbReference type="Proteomes" id="UP000579647">
    <property type="component" value="Unassembled WGS sequence"/>
</dbReference>
<accession>A0A840W1N9</accession>
<dbReference type="AlphaFoldDB" id="A0A840W1N9"/>
<name>A0A840W1N9_9ACTN</name>
<proteinExistence type="predicted"/>
<evidence type="ECO:0000256" key="1">
    <source>
        <dbReference type="SAM" id="MobiDB-lite"/>
    </source>
</evidence>
<feature type="region of interest" description="Disordered" evidence="1">
    <location>
        <begin position="85"/>
        <end position="104"/>
    </location>
</feature>